<evidence type="ECO:0000256" key="3">
    <source>
        <dbReference type="ARBA" id="ARBA00001941"/>
    </source>
</evidence>
<dbReference type="Gene3D" id="1.10.3210.10">
    <property type="entry name" value="Hypothetical protein af1432"/>
    <property type="match status" value="1"/>
</dbReference>
<evidence type="ECO:0000256" key="2">
    <source>
        <dbReference type="ARBA" id="ARBA00001936"/>
    </source>
</evidence>
<dbReference type="EMBL" id="JAHMHR010000110">
    <property type="protein sequence ID" value="KAK1656974.1"/>
    <property type="molecule type" value="Genomic_DNA"/>
</dbReference>
<dbReference type="GO" id="GO:0005737">
    <property type="term" value="C:cytoplasm"/>
    <property type="evidence" value="ECO:0007669"/>
    <property type="project" value="TreeGrafter"/>
</dbReference>
<feature type="domain" description="HD/PDEase" evidence="14">
    <location>
        <begin position="55"/>
        <end position="168"/>
    </location>
</feature>
<dbReference type="Pfam" id="PF13023">
    <property type="entry name" value="HD_3"/>
    <property type="match status" value="1"/>
</dbReference>
<evidence type="ECO:0000256" key="13">
    <source>
        <dbReference type="SAM" id="MobiDB-lite"/>
    </source>
</evidence>
<dbReference type="FunFam" id="1.10.3210.10:FF:000011">
    <property type="entry name" value="HD domain-containing protein 2"/>
    <property type="match status" value="1"/>
</dbReference>
<protein>
    <recommendedName>
        <fullName evidence="8">5'-deoxynucleotidase</fullName>
        <ecNumber evidence="8">3.1.3.89</ecNumber>
    </recommendedName>
</protein>
<evidence type="ECO:0000256" key="5">
    <source>
        <dbReference type="ARBA" id="ARBA00004074"/>
    </source>
</evidence>
<dbReference type="PANTHER" id="PTHR11845">
    <property type="entry name" value="5'-DEOXYNUCLEOTIDASE HDDC2"/>
    <property type="match status" value="1"/>
</dbReference>
<comment type="cofactor">
    <cofactor evidence="4">
        <name>Mg(2+)</name>
        <dbReference type="ChEBI" id="CHEBI:18420"/>
    </cofactor>
</comment>
<keyword evidence="16" id="KW-1185">Reference proteome</keyword>
<evidence type="ECO:0000256" key="11">
    <source>
        <dbReference type="ARBA" id="ARBA00022842"/>
    </source>
</evidence>
<proteinExistence type="inferred from homology"/>
<keyword evidence="9" id="KW-0479">Metal-binding</keyword>
<evidence type="ECO:0000256" key="1">
    <source>
        <dbReference type="ARBA" id="ARBA00001638"/>
    </source>
</evidence>
<comment type="subunit">
    <text evidence="7">Homodimer.</text>
</comment>
<evidence type="ECO:0000256" key="12">
    <source>
        <dbReference type="ARBA" id="ARBA00023285"/>
    </source>
</evidence>
<dbReference type="SMART" id="SM00471">
    <property type="entry name" value="HDc"/>
    <property type="match status" value="1"/>
</dbReference>
<comment type="cofactor">
    <cofactor evidence="3">
        <name>Co(2+)</name>
        <dbReference type="ChEBI" id="CHEBI:48828"/>
    </cofactor>
</comment>
<accession>A0AAJ0EPV1</accession>
<dbReference type="InterPro" id="IPR003607">
    <property type="entry name" value="HD/PDEase_dom"/>
</dbReference>
<dbReference type="EC" id="3.1.3.89" evidence="8"/>
<reference evidence="15" key="1">
    <citation type="submission" date="2021-06" db="EMBL/GenBank/DDBJ databases">
        <title>Comparative genomics, transcriptomics and evolutionary studies reveal genomic signatures of adaptation to plant cell wall in hemibiotrophic fungi.</title>
        <authorList>
            <consortium name="DOE Joint Genome Institute"/>
            <person name="Baroncelli R."/>
            <person name="Diaz J.F."/>
            <person name="Benocci T."/>
            <person name="Peng M."/>
            <person name="Battaglia E."/>
            <person name="Haridas S."/>
            <person name="Andreopoulos W."/>
            <person name="Labutti K."/>
            <person name="Pangilinan J."/>
            <person name="Floch G.L."/>
            <person name="Makela M.R."/>
            <person name="Henrissat B."/>
            <person name="Grigoriev I.V."/>
            <person name="Crouch J.A."/>
            <person name="De Vries R.P."/>
            <person name="Sukno S.A."/>
            <person name="Thon M.R."/>
        </authorList>
    </citation>
    <scope>NUCLEOTIDE SEQUENCE</scope>
    <source>
        <strain evidence="15">CBS 193.32</strain>
    </source>
</reference>
<evidence type="ECO:0000256" key="7">
    <source>
        <dbReference type="ARBA" id="ARBA00011738"/>
    </source>
</evidence>
<sequence>MEEKSLEHSDLWTVQRARPVDELQLALDSVLGYFHLLGKLKTTKREGWRRHGIDHGESIADHCHRMAMMAMLAPQNLDLQKCLNMSLIHDVAESIVGDITPMDAVSKTEKNRREALTMNHFRDTLGPAGALLWDWWQEFEAGETPESKFVQDLDKIELLLQMVEYEKEGKCKTDLGSFAGAATKIKTPECKAWATEILKAREGIWGDKEHVRGELGEEGGISKEFKKQQDDYYSETR</sequence>
<dbReference type="RefSeq" id="XP_060421738.1">
    <property type="nucleotide sequence ID" value="XM_060576566.1"/>
</dbReference>
<comment type="catalytic activity">
    <reaction evidence="1">
        <text>a 2'-deoxyribonucleoside 5'-phosphate + H2O = a 2'-deoxyribonucleoside + phosphate</text>
        <dbReference type="Rhea" id="RHEA:36167"/>
        <dbReference type="ChEBI" id="CHEBI:15377"/>
        <dbReference type="ChEBI" id="CHEBI:18274"/>
        <dbReference type="ChEBI" id="CHEBI:43474"/>
        <dbReference type="ChEBI" id="CHEBI:65317"/>
        <dbReference type="EC" id="3.1.3.89"/>
    </reaction>
</comment>
<evidence type="ECO:0000313" key="15">
    <source>
        <dbReference type="EMBL" id="KAK1656974.1"/>
    </source>
</evidence>
<organism evidence="15 16">
    <name type="scientific">Colletotrichum godetiae</name>
    <dbReference type="NCBI Taxonomy" id="1209918"/>
    <lineage>
        <taxon>Eukaryota</taxon>
        <taxon>Fungi</taxon>
        <taxon>Dikarya</taxon>
        <taxon>Ascomycota</taxon>
        <taxon>Pezizomycotina</taxon>
        <taxon>Sordariomycetes</taxon>
        <taxon>Hypocreomycetidae</taxon>
        <taxon>Glomerellales</taxon>
        <taxon>Glomerellaceae</taxon>
        <taxon>Colletotrichum</taxon>
        <taxon>Colletotrichum acutatum species complex</taxon>
    </lineage>
</organism>
<dbReference type="GO" id="GO:0009159">
    <property type="term" value="P:deoxyribonucleoside monophosphate catabolic process"/>
    <property type="evidence" value="ECO:0007669"/>
    <property type="project" value="UniProtKB-ARBA"/>
</dbReference>
<keyword evidence="10" id="KW-0378">Hydrolase</keyword>
<dbReference type="PANTHER" id="PTHR11845:SF13">
    <property type="entry name" value="5'-DEOXYNUCLEOTIDASE HDDC2"/>
    <property type="match status" value="1"/>
</dbReference>
<evidence type="ECO:0000256" key="4">
    <source>
        <dbReference type="ARBA" id="ARBA00001946"/>
    </source>
</evidence>
<dbReference type="AlphaFoldDB" id="A0AAJ0EPV1"/>
<comment type="caution">
    <text evidence="15">The sequence shown here is derived from an EMBL/GenBank/DDBJ whole genome shotgun (WGS) entry which is preliminary data.</text>
</comment>
<evidence type="ECO:0000256" key="10">
    <source>
        <dbReference type="ARBA" id="ARBA00022801"/>
    </source>
</evidence>
<name>A0AAJ0EPV1_9PEZI</name>
<dbReference type="GeneID" id="85461092"/>
<comment type="cofactor">
    <cofactor evidence="2">
        <name>Mn(2+)</name>
        <dbReference type="ChEBI" id="CHEBI:29035"/>
    </cofactor>
</comment>
<keyword evidence="12" id="KW-0170">Cobalt</keyword>
<comment type="similarity">
    <text evidence="6">Belongs to the HDDC2 family.</text>
</comment>
<dbReference type="GO" id="GO:0046872">
    <property type="term" value="F:metal ion binding"/>
    <property type="evidence" value="ECO:0007669"/>
    <property type="project" value="UniProtKB-KW"/>
</dbReference>
<dbReference type="GO" id="GO:0002953">
    <property type="term" value="F:5'-deoxynucleotidase activity"/>
    <property type="evidence" value="ECO:0007669"/>
    <property type="project" value="UniProtKB-EC"/>
</dbReference>
<comment type="function">
    <text evidence="5">Catalyzes the dephosphorylation of the nucleoside 5'-monophosphates deoxyadenosine monophosphate (dAMP), deoxycytidine monophosphate (dCMP), deoxyguanosine monophosphate (dGMP) and deoxythymidine monophosphate (dTMP).</text>
</comment>
<gene>
    <name evidence="15" type="ORF">BDP55DRAFT_687334</name>
</gene>
<evidence type="ECO:0000256" key="8">
    <source>
        <dbReference type="ARBA" id="ARBA00012964"/>
    </source>
</evidence>
<dbReference type="Proteomes" id="UP001224890">
    <property type="component" value="Unassembled WGS sequence"/>
</dbReference>
<feature type="region of interest" description="Disordered" evidence="13">
    <location>
        <begin position="215"/>
        <end position="237"/>
    </location>
</feature>
<evidence type="ECO:0000256" key="6">
    <source>
        <dbReference type="ARBA" id="ARBA00009999"/>
    </source>
</evidence>
<dbReference type="InterPro" id="IPR039356">
    <property type="entry name" value="YfbR/HDDC2"/>
</dbReference>
<evidence type="ECO:0000259" key="14">
    <source>
        <dbReference type="SMART" id="SM00471"/>
    </source>
</evidence>
<evidence type="ECO:0000256" key="9">
    <source>
        <dbReference type="ARBA" id="ARBA00022723"/>
    </source>
</evidence>
<dbReference type="InterPro" id="IPR006674">
    <property type="entry name" value="HD_domain"/>
</dbReference>
<keyword evidence="11" id="KW-0460">Magnesium</keyword>
<dbReference type="SUPFAM" id="SSF109604">
    <property type="entry name" value="HD-domain/PDEase-like"/>
    <property type="match status" value="1"/>
</dbReference>
<evidence type="ECO:0000313" key="16">
    <source>
        <dbReference type="Proteomes" id="UP001224890"/>
    </source>
</evidence>